<feature type="compositionally biased region" description="Low complexity" evidence="7">
    <location>
        <begin position="1430"/>
        <end position="1450"/>
    </location>
</feature>
<evidence type="ECO:0000256" key="2">
    <source>
        <dbReference type="ARBA" id="ARBA00022670"/>
    </source>
</evidence>
<feature type="compositionally biased region" description="Acidic residues" evidence="7">
    <location>
        <begin position="1590"/>
        <end position="1607"/>
    </location>
</feature>
<dbReference type="InterPro" id="IPR023828">
    <property type="entry name" value="Peptidase_S8_Ser-AS"/>
</dbReference>
<feature type="region of interest" description="Disordered" evidence="7">
    <location>
        <begin position="159"/>
        <end position="179"/>
    </location>
</feature>
<evidence type="ECO:0000313" key="11">
    <source>
        <dbReference type="Proteomes" id="UP000693970"/>
    </source>
</evidence>
<keyword evidence="8" id="KW-0812">Transmembrane</keyword>
<dbReference type="PANTHER" id="PTHR42884:SF14">
    <property type="entry name" value="NEUROENDOCRINE CONVERTASE 1"/>
    <property type="match status" value="1"/>
</dbReference>
<protein>
    <submittedName>
        <fullName evidence="10">Subtilase family protease</fullName>
    </submittedName>
</protein>
<dbReference type="CDD" id="cd04059">
    <property type="entry name" value="Peptidases_S8_Protein_convertases_Kexins_Furin-like"/>
    <property type="match status" value="1"/>
</dbReference>
<dbReference type="Pfam" id="PF01483">
    <property type="entry name" value="P_proprotein"/>
    <property type="match status" value="1"/>
</dbReference>
<keyword evidence="5" id="KW-0106">Calcium</keyword>
<feature type="region of interest" description="Disordered" evidence="7">
    <location>
        <begin position="1504"/>
        <end position="1607"/>
    </location>
</feature>
<dbReference type="Pfam" id="PF00082">
    <property type="entry name" value="Peptidase_S8"/>
    <property type="match status" value="1"/>
</dbReference>
<gene>
    <name evidence="10" type="ORF">IV203_026258</name>
</gene>
<keyword evidence="4 6" id="KW-0720">Serine protease</keyword>
<feature type="compositionally biased region" description="Basic and acidic residues" evidence="7">
    <location>
        <begin position="1565"/>
        <end position="1574"/>
    </location>
</feature>
<feature type="active site" description="Charge relay system" evidence="6">
    <location>
        <position position="881"/>
    </location>
</feature>
<evidence type="ECO:0000259" key="9">
    <source>
        <dbReference type="PROSITE" id="PS51829"/>
    </source>
</evidence>
<reference evidence="10" key="1">
    <citation type="journal article" date="2021" name="Sci. Rep.">
        <title>Diploid genomic architecture of Nitzschia inconspicua, an elite biomass production diatom.</title>
        <authorList>
            <person name="Oliver A."/>
            <person name="Podell S."/>
            <person name="Pinowska A."/>
            <person name="Traller J.C."/>
            <person name="Smith S.R."/>
            <person name="McClure R."/>
            <person name="Beliaev A."/>
            <person name="Bohutskyi P."/>
            <person name="Hill E.A."/>
            <person name="Rabines A."/>
            <person name="Zheng H."/>
            <person name="Allen L.Z."/>
            <person name="Kuo A."/>
            <person name="Grigoriev I.V."/>
            <person name="Allen A.E."/>
            <person name="Hazlebeck D."/>
            <person name="Allen E.E."/>
        </authorList>
    </citation>
    <scope>NUCLEOTIDE SEQUENCE</scope>
    <source>
        <strain evidence="10">Hildebrandi</strain>
    </source>
</reference>
<name>A0A9K3LJL8_9STRA</name>
<keyword evidence="8" id="KW-1133">Transmembrane helix</keyword>
<accession>A0A9K3LJL8</accession>
<feature type="compositionally biased region" description="Polar residues" evidence="7">
    <location>
        <begin position="166"/>
        <end position="179"/>
    </location>
</feature>
<feature type="compositionally biased region" description="Polar residues" evidence="7">
    <location>
        <begin position="62"/>
        <end position="75"/>
    </location>
</feature>
<feature type="transmembrane region" description="Helical" evidence="8">
    <location>
        <begin position="1461"/>
        <end position="1482"/>
    </location>
</feature>
<feature type="compositionally biased region" description="Basic and acidic residues" evidence="7">
    <location>
        <begin position="1538"/>
        <end position="1551"/>
    </location>
</feature>
<dbReference type="PROSITE" id="PS00138">
    <property type="entry name" value="SUBTILASE_SER"/>
    <property type="match status" value="1"/>
</dbReference>
<proteinExistence type="inferred from homology"/>
<keyword evidence="3 6" id="KW-0378">Hydrolase</keyword>
<dbReference type="GO" id="GO:0005737">
    <property type="term" value="C:cytoplasm"/>
    <property type="evidence" value="ECO:0007669"/>
    <property type="project" value="UniProtKB-ARBA"/>
</dbReference>
<evidence type="ECO:0000256" key="8">
    <source>
        <dbReference type="SAM" id="Phobius"/>
    </source>
</evidence>
<feature type="region of interest" description="Disordered" evidence="7">
    <location>
        <begin position="62"/>
        <end position="97"/>
    </location>
</feature>
<dbReference type="PROSITE" id="PS51829">
    <property type="entry name" value="P_HOMO_B"/>
    <property type="match status" value="1"/>
</dbReference>
<feature type="region of interest" description="Disordered" evidence="7">
    <location>
        <begin position="1173"/>
        <end position="1211"/>
    </location>
</feature>
<organism evidence="10 11">
    <name type="scientific">Nitzschia inconspicua</name>
    <dbReference type="NCBI Taxonomy" id="303405"/>
    <lineage>
        <taxon>Eukaryota</taxon>
        <taxon>Sar</taxon>
        <taxon>Stramenopiles</taxon>
        <taxon>Ochrophyta</taxon>
        <taxon>Bacillariophyta</taxon>
        <taxon>Bacillariophyceae</taxon>
        <taxon>Bacillariophycidae</taxon>
        <taxon>Bacillariales</taxon>
        <taxon>Bacillariaceae</taxon>
        <taxon>Nitzschia</taxon>
    </lineage>
</organism>
<dbReference type="Proteomes" id="UP000693970">
    <property type="component" value="Unassembled WGS sequence"/>
</dbReference>
<feature type="active site" description="Charge relay system" evidence="6">
    <location>
        <position position="603"/>
    </location>
</feature>
<evidence type="ECO:0000256" key="1">
    <source>
        <dbReference type="ARBA" id="ARBA00005325"/>
    </source>
</evidence>
<evidence type="ECO:0000256" key="5">
    <source>
        <dbReference type="ARBA" id="ARBA00022837"/>
    </source>
</evidence>
<evidence type="ECO:0000256" key="3">
    <source>
        <dbReference type="ARBA" id="ARBA00022801"/>
    </source>
</evidence>
<dbReference type="InterPro" id="IPR034182">
    <property type="entry name" value="Kexin/furin"/>
</dbReference>
<feature type="active site" description="Charge relay system" evidence="6">
    <location>
        <position position="640"/>
    </location>
</feature>
<keyword evidence="8" id="KW-0472">Membrane</keyword>
<evidence type="ECO:0000313" key="10">
    <source>
        <dbReference type="EMBL" id="KAG7362898.1"/>
    </source>
</evidence>
<sequence>MKLTVASTILLKSCLGQGSTITGTIATISSSQAVTQQYLSHHQSHESTPKNRRSLDNKRILFQQSDRSPQSSMMLASSEKHTPRLRSGASVEKTATNERKGVLRNVTSQIATMGRECMPHKTTNSADIGILGCGVGEYCEESILATTVGGFCVPRDDKNEAEQPFDENQSTPQKSRSQRPFLSLIHKHASRSQTECNPYIDSPSSECESYQQCIPDTASTRGGFCGTLSSNSTNNIWTRLRSLQEEDTDPYYISFFDFIQYACIYDTDPLLCECTTDATTGANIVSCNYKPPCETRPTPCVRDDSTIEYCNQLTVNAQGTGSNDFEFNLCSAYLSPVNMMYCYQVVSTNGLLTCNFEMNDDRCTSCDLDIDSGCIYFDCRNTASGQKGNLCDDSPLGESAFFDLLDCDGSCNICGEGGKVANYDFDLGPILSNVPGCYSPLVCDGELLTCKDLQTNALIGVPIGGDSCSVAPGFDLYSLCCVESTPAPDVTSPPEDSADGAKVPCRALNHDCFSCIENDDCFWCPGDALCFSSPVFKDPVNVFDRENSCNLPEDFTTDTCTETGNFFFDPLYSAQKWIFDMVKVREVWEKGYTGNGIRVRVNDEGIEITHPEFANRIDKEASCPSQLKPISTAYDTGFSHGTAVASILGAAAENNVCGVGIAPNVTISSCYFNTNKEFSELFIFKLESFDISQNSWGRETCVDHDKLRRILQGSKCPFTYEESHVFPCRVCDFSNLLLGQCIQFIEAHCRTYFRQDKLACLEHLDLTLGGNCDFQSLTDEVEASFETGVREGRDGKGVIYVFAAGNSLHLGSDTNFEGFGTNTRMAMAVGAVGKDGVVATYSTQGASLFTSAPGGDISNSVSNIITAGMNGGCTDAGQGTSFAAPVVSGIVALMLEANSNLTYRDVQTIIATTSQPVDDELDHTAGINAANRWHSNYYGFGIVNALAAVEAAENWVTVGNETLVKVRSEMLDRVIPDDETKTITETLEVFALNPFTIESVYVNLKLEHSSRGHLRIKLKSPAGTVSILTPGRRPENTQQVDSAWWRLLSWKFWGESPDGKWEISVVDLKEGDASFEGSCADYEWSFLDRVTCQVLERVQYCEGGRSDPYRIAQSNGEGTVIFSHLYMGLTAEEACCACGGGVEMSELSDTLREWELVIYGERSSDDDIVTTSPTIAQSFPPSHLPSVPVPLPTSAPSLETLSPSEDDDEVPRMEANGDTYFYRKTVLQIKQPSPTEETMLVRNGEGLQADAFSLVSFPFQGGLGLGIDNSTSGDRMLHAEMCLSHVQERVGGNFSTYTLCRVKTSSWNVDDGDGSNLETYQGVKLAGLRMPDDCLGNESDSVKFDVFPNDTLICIDVSDLLMLSSVIMDTRQDPPFIIGNTENMVMFMVDTVMGEEKESGDRFYTSNSEEPPFLRFFDVPTPSPTGFEDSTALPLPTSTPSAPLTSTPTASTVEKTESRRMGLLGLLALLLLCPLLALCIFLRKKTKTGIKEISEEEAANITSFDTTLTIPSEPELSHPMYSQNRPGFVYPDPPFETEVYKDTSRNVHDEDGSNGSSDKDDWESGDGHPTDYDHSMSGSSSSEVHFTNDDTFEDETFESSDEDSNKI</sequence>
<dbReference type="InterPro" id="IPR002884">
    <property type="entry name" value="P_dom"/>
</dbReference>
<dbReference type="PROSITE" id="PS51892">
    <property type="entry name" value="SUBTILASE"/>
    <property type="match status" value="1"/>
</dbReference>
<feature type="domain" description="P/Homo B" evidence="9">
    <location>
        <begin position="958"/>
        <end position="1164"/>
    </location>
</feature>
<dbReference type="GO" id="GO:0016020">
    <property type="term" value="C:membrane"/>
    <property type="evidence" value="ECO:0007669"/>
    <property type="project" value="TreeGrafter"/>
</dbReference>
<feature type="region of interest" description="Disordered" evidence="7">
    <location>
        <begin position="1425"/>
        <end position="1450"/>
    </location>
</feature>
<dbReference type="InterPro" id="IPR000209">
    <property type="entry name" value="Peptidase_S8/S53_dom"/>
</dbReference>
<comment type="similarity">
    <text evidence="1">Belongs to the peptidase S8 family. Furin subfamily.</text>
</comment>
<evidence type="ECO:0000256" key="6">
    <source>
        <dbReference type="PROSITE-ProRule" id="PRU01240"/>
    </source>
</evidence>
<dbReference type="GO" id="GO:0016485">
    <property type="term" value="P:protein processing"/>
    <property type="evidence" value="ECO:0007669"/>
    <property type="project" value="TreeGrafter"/>
</dbReference>
<dbReference type="InterPro" id="IPR022398">
    <property type="entry name" value="Peptidase_S8_His-AS"/>
</dbReference>
<dbReference type="OrthoDB" id="300641at2759"/>
<dbReference type="GO" id="GO:0004252">
    <property type="term" value="F:serine-type endopeptidase activity"/>
    <property type="evidence" value="ECO:0007669"/>
    <property type="project" value="UniProtKB-UniRule"/>
</dbReference>
<keyword evidence="11" id="KW-1185">Reference proteome</keyword>
<comment type="caution">
    <text evidence="10">The sequence shown here is derived from an EMBL/GenBank/DDBJ whole genome shotgun (WGS) entry which is preliminary data.</text>
</comment>
<dbReference type="PROSITE" id="PS00137">
    <property type="entry name" value="SUBTILASE_HIS"/>
    <property type="match status" value="1"/>
</dbReference>
<dbReference type="PANTHER" id="PTHR42884">
    <property type="entry name" value="PROPROTEIN CONVERTASE SUBTILISIN/KEXIN-RELATED"/>
    <property type="match status" value="1"/>
</dbReference>
<dbReference type="EMBL" id="JAGRRH010000010">
    <property type="protein sequence ID" value="KAG7362898.1"/>
    <property type="molecule type" value="Genomic_DNA"/>
</dbReference>
<evidence type="ECO:0000256" key="4">
    <source>
        <dbReference type="ARBA" id="ARBA00022825"/>
    </source>
</evidence>
<evidence type="ECO:0000256" key="7">
    <source>
        <dbReference type="SAM" id="MobiDB-lite"/>
    </source>
</evidence>
<keyword evidence="2 6" id="KW-0645">Protease</keyword>
<dbReference type="GO" id="GO:0012505">
    <property type="term" value="C:endomembrane system"/>
    <property type="evidence" value="ECO:0007669"/>
    <property type="project" value="UniProtKB-ARBA"/>
</dbReference>
<reference evidence="10" key="2">
    <citation type="submission" date="2021-04" db="EMBL/GenBank/DDBJ databases">
        <authorList>
            <person name="Podell S."/>
        </authorList>
    </citation>
    <scope>NUCLEOTIDE SEQUENCE</scope>
    <source>
        <strain evidence="10">Hildebrandi</strain>
    </source>
</reference>